<dbReference type="InterPro" id="IPR037185">
    <property type="entry name" value="EmrE-like"/>
</dbReference>
<gene>
    <name evidence="14" type="ORF">FGL98_00530</name>
</gene>
<evidence type="ECO:0000256" key="10">
    <source>
        <dbReference type="ARBA" id="ARBA00023098"/>
    </source>
</evidence>
<dbReference type="OrthoDB" id="9783707at2"/>
<dbReference type="InterPro" id="IPR000390">
    <property type="entry name" value="Small_drug/metabolite_transptr"/>
</dbReference>
<feature type="transmembrane region" description="Helical" evidence="12">
    <location>
        <begin position="60"/>
        <end position="81"/>
    </location>
</feature>
<dbReference type="GO" id="GO:0009103">
    <property type="term" value="P:lipopolysaccharide biosynthetic process"/>
    <property type="evidence" value="ECO:0007669"/>
    <property type="project" value="UniProtKB-KW"/>
</dbReference>
<feature type="transmembrane region" description="Helical" evidence="12">
    <location>
        <begin position="34"/>
        <end position="54"/>
    </location>
</feature>
<dbReference type="PANTHER" id="PTHR30561:SF9">
    <property type="entry name" value="4-AMINO-4-DEOXY-L-ARABINOSE-PHOSPHOUNDECAPRENOL FLIPPASE SUBUNIT ARNF-RELATED"/>
    <property type="match status" value="1"/>
</dbReference>
<proteinExistence type="inferred from homology"/>
<dbReference type="InterPro" id="IPR000620">
    <property type="entry name" value="EamA_dom"/>
</dbReference>
<feature type="transmembrane region" description="Helical" evidence="12">
    <location>
        <begin position="150"/>
        <end position="170"/>
    </location>
</feature>
<comment type="subcellular location">
    <subcellularLocation>
        <location evidence="1">Cell membrane</location>
        <topology evidence="1">Multi-pass membrane protein</topology>
    </subcellularLocation>
</comment>
<keyword evidence="8" id="KW-0448">Lipopolysaccharide biosynthesis</keyword>
<evidence type="ECO:0000256" key="1">
    <source>
        <dbReference type="ARBA" id="ARBA00004651"/>
    </source>
</evidence>
<reference evidence="14 15" key="2">
    <citation type="submission" date="2019-08" db="EMBL/GenBank/DDBJ databases">
        <title>Jejuicoccus antrihumi gen. nov., sp. nov., a new member of the family Dermacoccaceae isolated from a cave.</title>
        <authorList>
            <person name="Schumann P."/>
            <person name="Kim I.S."/>
        </authorList>
    </citation>
    <scope>NUCLEOTIDE SEQUENCE [LARGE SCALE GENOMIC DNA]</scope>
    <source>
        <strain evidence="14 15">C5-26</strain>
    </source>
</reference>
<protein>
    <submittedName>
        <fullName evidence="14">EamA family transporter</fullName>
    </submittedName>
</protein>
<keyword evidence="11 12" id="KW-0472">Membrane</keyword>
<keyword evidence="7 12" id="KW-0812">Transmembrane</keyword>
<sequence>MSGQVLGLILAAALFHAIWNITAKRVTSDGYPFVWCYVAAGAVIWLPIGIVLLIRSGGPWTWWLLVAPAVSAVLHIAYSLTLQTGYARADLSVVYPVARGTGPLITMAVAVLALGERPGWFAVGGGMLVILGVVIVAAGTRGHATSAQRAITGLQYGGATGCAIAAYTLWDDHGMTALALAPIPYFSLNTAFEALLLSPGLRRHPPVLNTLRRHWREVLTVGVLSPLAYILVLQAMRTTSVALVAPARESSIVVGSLLAWWLFKEPNPLRRLLGAAVVLAGIALIVRV</sequence>
<reference evidence="14 15" key="1">
    <citation type="submission" date="2019-05" db="EMBL/GenBank/DDBJ databases">
        <authorList>
            <person name="Lee S.D."/>
        </authorList>
    </citation>
    <scope>NUCLEOTIDE SEQUENCE [LARGE SCALE GENOMIC DNA]</scope>
    <source>
        <strain evidence="14 15">C5-26</strain>
    </source>
</reference>
<evidence type="ECO:0000256" key="6">
    <source>
        <dbReference type="ARBA" id="ARBA00022556"/>
    </source>
</evidence>
<evidence type="ECO:0000256" key="12">
    <source>
        <dbReference type="SAM" id="Phobius"/>
    </source>
</evidence>
<evidence type="ECO:0000313" key="14">
    <source>
        <dbReference type="EMBL" id="TWP38924.1"/>
    </source>
</evidence>
<evidence type="ECO:0000313" key="15">
    <source>
        <dbReference type="Proteomes" id="UP000320244"/>
    </source>
</evidence>
<evidence type="ECO:0000256" key="9">
    <source>
        <dbReference type="ARBA" id="ARBA00022989"/>
    </source>
</evidence>
<evidence type="ECO:0000256" key="3">
    <source>
        <dbReference type="ARBA" id="ARBA00022475"/>
    </source>
</evidence>
<comment type="caution">
    <text evidence="14">The sequence shown here is derived from an EMBL/GenBank/DDBJ whole genome shotgun (WGS) entry which is preliminary data.</text>
</comment>
<feature type="transmembrane region" description="Helical" evidence="12">
    <location>
        <begin position="93"/>
        <end position="114"/>
    </location>
</feature>
<comment type="similarity">
    <text evidence="2">Belongs to the EamA transporter family.</text>
</comment>
<evidence type="ECO:0000256" key="11">
    <source>
        <dbReference type="ARBA" id="ARBA00023136"/>
    </source>
</evidence>
<keyword evidence="10" id="KW-0443">Lipid metabolism</keyword>
<organism evidence="14 15">
    <name type="scientific">Leekyejoonella antrihumi</name>
    <dbReference type="NCBI Taxonomy" id="1660198"/>
    <lineage>
        <taxon>Bacteria</taxon>
        <taxon>Bacillati</taxon>
        <taxon>Actinomycetota</taxon>
        <taxon>Actinomycetes</taxon>
        <taxon>Micrococcales</taxon>
        <taxon>Dermacoccaceae</taxon>
        <taxon>Leekyejoonella</taxon>
    </lineage>
</organism>
<feature type="transmembrane region" description="Helical" evidence="12">
    <location>
        <begin position="120"/>
        <end position="138"/>
    </location>
</feature>
<feature type="domain" description="EamA" evidence="13">
    <location>
        <begin position="8"/>
        <end position="136"/>
    </location>
</feature>
<dbReference type="RefSeq" id="WP_146314706.1">
    <property type="nucleotide sequence ID" value="NZ_VCQV01000001.1"/>
</dbReference>
<evidence type="ECO:0000256" key="5">
    <source>
        <dbReference type="ARBA" id="ARBA00022519"/>
    </source>
</evidence>
<evidence type="ECO:0000256" key="2">
    <source>
        <dbReference type="ARBA" id="ARBA00007362"/>
    </source>
</evidence>
<keyword evidence="3" id="KW-1003">Cell membrane</keyword>
<accession>A0A563EAV2</accession>
<evidence type="ECO:0000256" key="8">
    <source>
        <dbReference type="ARBA" id="ARBA00022985"/>
    </source>
</evidence>
<dbReference type="Gene3D" id="1.10.3730.20">
    <property type="match status" value="2"/>
</dbReference>
<dbReference type="GO" id="GO:0005886">
    <property type="term" value="C:plasma membrane"/>
    <property type="evidence" value="ECO:0007669"/>
    <property type="project" value="UniProtKB-SubCell"/>
</dbReference>
<keyword evidence="9 12" id="KW-1133">Transmembrane helix</keyword>
<keyword evidence="6" id="KW-0441">Lipid A biosynthesis</keyword>
<feature type="domain" description="EamA" evidence="13">
    <location>
        <begin position="179"/>
        <end position="286"/>
    </location>
</feature>
<dbReference type="EMBL" id="VCQV01000001">
    <property type="protein sequence ID" value="TWP38924.1"/>
    <property type="molecule type" value="Genomic_DNA"/>
</dbReference>
<keyword evidence="15" id="KW-1185">Reference proteome</keyword>
<feature type="transmembrane region" description="Helical" evidence="12">
    <location>
        <begin position="269"/>
        <end position="286"/>
    </location>
</feature>
<name>A0A563EAV2_9MICO</name>
<keyword evidence="4" id="KW-0444">Lipid biosynthesis</keyword>
<feature type="transmembrane region" description="Helical" evidence="12">
    <location>
        <begin position="6"/>
        <end position="22"/>
    </location>
</feature>
<evidence type="ECO:0000259" key="13">
    <source>
        <dbReference type="Pfam" id="PF00892"/>
    </source>
</evidence>
<dbReference type="GO" id="GO:0022857">
    <property type="term" value="F:transmembrane transporter activity"/>
    <property type="evidence" value="ECO:0007669"/>
    <property type="project" value="InterPro"/>
</dbReference>
<dbReference type="SUPFAM" id="SSF103481">
    <property type="entry name" value="Multidrug resistance efflux transporter EmrE"/>
    <property type="match status" value="2"/>
</dbReference>
<evidence type="ECO:0000256" key="4">
    <source>
        <dbReference type="ARBA" id="ARBA00022516"/>
    </source>
</evidence>
<keyword evidence="5" id="KW-0997">Cell inner membrane</keyword>
<dbReference type="PANTHER" id="PTHR30561">
    <property type="entry name" value="SMR FAMILY PROTON-DEPENDENT DRUG EFFLUX TRANSPORTER SUGE"/>
    <property type="match status" value="1"/>
</dbReference>
<dbReference type="Pfam" id="PF00892">
    <property type="entry name" value="EamA"/>
    <property type="match status" value="2"/>
</dbReference>
<dbReference type="Proteomes" id="UP000320244">
    <property type="component" value="Unassembled WGS sequence"/>
</dbReference>
<feature type="transmembrane region" description="Helical" evidence="12">
    <location>
        <begin position="218"/>
        <end position="236"/>
    </location>
</feature>
<evidence type="ECO:0000256" key="7">
    <source>
        <dbReference type="ARBA" id="ARBA00022692"/>
    </source>
</evidence>
<feature type="transmembrane region" description="Helical" evidence="12">
    <location>
        <begin position="176"/>
        <end position="197"/>
    </location>
</feature>
<dbReference type="AlphaFoldDB" id="A0A563EAV2"/>